<dbReference type="EMBL" id="JBBWRZ010000007">
    <property type="protein sequence ID" value="KAK8231965.1"/>
    <property type="molecule type" value="Genomic_DNA"/>
</dbReference>
<evidence type="ECO:0000313" key="3">
    <source>
        <dbReference type="Proteomes" id="UP001492380"/>
    </source>
</evidence>
<feature type="region of interest" description="Disordered" evidence="1">
    <location>
        <begin position="213"/>
        <end position="235"/>
    </location>
</feature>
<gene>
    <name evidence="2" type="ORF">HDK90DRAFT_291969</name>
</gene>
<evidence type="ECO:0000256" key="1">
    <source>
        <dbReference type="SAM" id="MobiDB-lite"/>
    </source>
</evidence>
<reference evidence="2 3" key="1">
    <citation type="submission" date="2024-04" db="EMBL/GenBank/DDBJ databases">
        <title>Phyllosticta paracitricarpa is synonymous to the EU quarantine fungus P. citricarpa based on phylogenomic analyses.</title>
        <authorList>
            <consortium name="Lawrence Berkeley National Laboratory"/>
            <person name="Van Ingen-Buijs V.A."/>
            <person name="Van Westerhoven A.C."/>
            <person name="Haridas S."/>
            <person name="Skiadas P."/>
            <person name="Martin F."/>
            <person name="Groenewald J.Z."/>
            <person name="Crous P.W."/>
            <person name="Seidl M.F."/>
        </authorList>
    </citation>
    <scope>NUCLEOTIDE SEQUENCE [LARGE SCALE GENOMIC DNA]</scope>
    <source>
        <strain evidence="2 3">CBS 123374</strain>
    </source>
</reference>
<name>A0ABR1YKF7_9PEZI</name>
<sequence>MFGLILITKRRTETQLPALCPSSSDDFGIADKGLNPRTTDSSPRKLFTFAGGTCSTAKDAADHTQILRVKASEFTVLLVCEPALGREMDARWTRDSHQIAQGLDDPVLSSTNSCISSSNEGFSRGTIEETPGVPIWNKITSFTFSGTWDISVITAASAVRIKFGSQNLRRISDTSAGMTVSLVSERLKLRRLAHHTHPVEEANFVWAHMGASTNAARQDPRPQSRQKVVPRYART</sequence>
<feature type="compositionally biased region" description="Polar residues" evidence="1">
    <location>
        <begin position="213"/>
        <end position="226"/>
    </location>
</feature>
<protein>
    <submittedName>
        <fullName evidence="2">Uncharacterized protein</fullName>
    </submittedName>
</protein>
<organism evidence="2 3">
    <name type="scientific">Phyllosticta capitalensis</name>
    <dbReference type="NCBI Taxonomy" id="121624"/>
    <lineage>
        <taxon>Eukaryota</taxon>
        <taxon>Fungi</taxon>
        <taxon>Dikarya</taxon>
        <taxon>Ascomycota</taxon>
        <taxon>Pezizomycotina</taxon>
        <taxon>Dothideomycetes</taxon>
        <taxon>Dothideomycetes incertae sedis</taxon>
        <taxon>Botryosphaeriales</taxon>
        <taxon>Phyllostictaceae</taxon>
        <taxon>Phyllosticta</taxon>
    </lineage>
</organism>
<keyword evidence="3" id="KW-1185">Reference proteome</keyword>
<dbReference type="Proteomes" id="UP001492380">
    <property type="component" value="Unassembled WGS sequence"/>
</dbReference>
<accession>A0ABR1YKF7</accession>
<comment type="caution">
    <text evidence="2">The sequence shown here is derived from an EMBL/GenBank/DDBJ whole genome shotgun (WGS) entry which is preliminary data.</text>
</comment>
<evidence type="ECO:0000313" key="2">
    <source>
        <dbReference type="EMBL" id="KAK8231965.1"/>
    </source>
</evidence>
<proteinExistence type="predicted"/>